<dbReference type="AlphaFoldDB" id="A0A5E4NSB0"/>
<dbReference type="PANTHER" id="PTHR31511">
    <property type="entry name" value="PROTEIN CBG23764"/>
    <property type="match status" value="1"/>
</dbReference>
<gene>
    <name evidence="1" type="ORF">CINCED_3A013859</name>
</gene>
<evidence type="ECO:0000313" key="1">
    <source>
        <dbReference type="EMBL" id="VVC46506.1"/>
    </source>
</evidence>
<dbReference type="PANTHER" id="PTHR31511:SF12">
    <property type="entry name" value="RHO TERMINATION FACTOR N-TERMINAL DOMAIN-CONTAINING PROTEIN"/>
    <property type="match status" value="1"/>
</dbReference>
<accession>A0A5E4NSB0</accession>
<name>A0A5E4NSB0_9HEMI</name>
<keyword evidence="2" id="KW-1185">Reference proteome</keyword>
<protein>
    <submittedName>
        <fullName evidence="1">Uncharacterized protein</fullName>
    </submittedName>
</protein>
<sequence>MGGSSFIQLPLSIQNKRAVINPKNIDEECFKWAILAKHVTGINRYRVGSNYTEHENKYNFSGITFPTPLSDIKKFEKNNSNVSVNVYGLREQKKIKGSVYTVFLLKVVNEEKTGHFDLLIVTKEGKSHCAYISTFFRLVRSQKTAHNGEVIFCKRCFTAFDNRPRMKLSGQAALDQHKLICGEHKPIIPKMPALGSMLKFEAR</sequence>
<dbReference type="Proteomes" id="UP000325440">
    <property type="component" value="Unassembled WGS sequence"/>
</dbReference>
<dbReference type="EMBL" id="CABPRJ010002588">
    <property type="protein sequence ID" value="VVC46506.1"/>
    <property type="molecule type" value="Genomic_DNA"/>
</dbReference>
<dbReference type="OrthoDB" id="6620350at2759"/>
<organism evidence="1 2">
    <name type="scientific">Cinara cedri</name>
    <dbReference type="NCBI Taxonomy" id="506608"/>
    <lineage>
        <taxon>Eukaryota</taxon>
        <taxon>Metazoa</taxon>
        <taxon>Ecdysozoa</taxon>
        <taxon>Arthropoda</taxon>
        <taxon>Hexapoda</taxon>
        <taxon>Insecta</taxon>
        <taxon>Pterygota</taxon>
        <taxon>Neoptera</taxon>
        <taxon>Paraneoptera</taxon>
        <taxon>Hemiptera</taxon>
        <taxon>Sternorrhyncha</taxon>
        <taxon>Aphidomorpha</taxon>
        <taxon>Aphidoidea</taxon>
        <taxon>Aphididae</taxon>
        <taxon>Lachninae</taxon>
        <taxon>Cinara</taxon>
    </lineage>
</organism>
<reference evidence="1 2" key="1">
    <citation type="submission" date="2019-08" db="EMBL/GenBank/DDBJ databases">
        <authorList>
            <person name="Alioto T."/>
            <person name="Alioto T."/>
            <person name="Gomez Garrido J."/>
        </authorList>
    </citation>
    <scope>NUCLEOTIDE SEQUENCE [LARGE SCALE GENOMIC DNA]</scope>
</reference>
<feature type="non-terminal residue" evidence="1">
    <location>
        <position position="203"/>
    </location>
</feature>
<evidence type="ECO:0000313" key="2">
    <source>
        <dbReference type="Proteomes" id="UP000325440"/>
    </source>
</evidence>
<proteinExistence type="predicted"/>